<keyword evidence="3" id="KW-1185">Reference proteome</keyword>
<accession>A0A2H9VSM6</accession>
<sequence length="497" mass="56238">MNENTANSGNDFFYDLLDNPAGLSHSNTSNLQLLINKYPQSSLLRSMFAVTRDEQSINSASAYVDPQLLYKIATDVNSLRSVADEQVVFSEQPNATERLRDITSTVTPPQLAIDESNYFHVPIDSELTYFEDEETEEVGDNGLTAKEDQESEIAEQEITQDEVAQDEVIDGEVVEEETAELTEAEPFTETEQNASETAEPEISDESEPISANEFDEYMSRTDDISNSLNDIGEKPVYPHQEIEDDVFEEIVSIEDIGLEQLAIMDKVAEEHEGEEEDEKSEAKHDANIESSYEVFEPVLPQDEEQKAANIAAHPGGRKTGDRMARYNDEKMPYSFMWWLDKTRKEHAAVYQPFVEGQKPVEAAATIQKPQPPADHLQQQYMENILTVTTVVNELSLVPPKVDAPPPADSKVDKIIERFIQEEPQIKHPASAKLNNENKAKKSSEDIDELVTETLAKIYTEQMLYHKAILTYKKLMLKFPEKSLYFAGQIEQLEKKIN</sequence>
<evidence type="ECO:0000256" key="1">
    <source>
        <dbReference type="SAM" id="MobiDB-lite"/>
    </source>
</evidence>
<gene>
    <name evidence="2" type="ORF">CLV57_0821</name>
</gene>
<evidence type="ECO:0000313" key="3">
    <source>
        <dbReference type="Proteomes" id="UP000242687"/>
    </source>
</evidence>
<dbReference type="RefSeq" id="WP_100340064.1">
    <property type="nucleotide sequence ID" value="NZ_PGFJ01000001.1"/>
</dbReference>
<dbReference type="AlphaFoldDB" id="A0A2H9VSM6"/>
<reference evidence="2 3" key="1">
    <citation type="submission" date="2017-11" db="EMBL/GenBank/DDBJ databases">
        <title>Genomic Encyclopedia of Archaeal and Bacterial Type Strains, Phase II (KMG-II): From Individual Species to Whole Genera.</title>
        <authorList>
            <person name="Goeker M."/>
        </authorList>
    </citation>
    <scope>NUCLEOTIDE SEQUENCE [LARGE SCALE GENOMIC DNA]</scope>
    <source>
        <strain evidence="2 3">DSM 28175</strain>
    </source>
</reference>
<feature type="region of interest" description="Disordered" evidence="1">
    <location>
        <begin position="176"/>
        <end position="210"/>
    </location>
</feature>
<comment type="caution">
    <text evidence="2">The sequence shown here is derived from an EMBL/GenBank/DDBJ whole genome shotgun (WGS) entry which is preliminary data.</text>
</comment>
<dbReference type="OrthoDB" id="594666at2"/>
<dbReference type="EMBL" id="PGFJ01000001">
    <property type="protein sequence ID" value="PJJ83826.1"/>
    <property type="molecule type" value="Genomic_DNA"/>
</dbReference>
<organism evidence="2 3">
    <name type="scientific">Mucilaginibacter auburnensis</name>
    <dbReference type="NCBI Taxonomy" id="1457233"/>
    <lineage>
        <taxon>Bacteria</taxon>
        <taxon>Pseudomonadati</taxon>
        <taxon>Bacteroidota</taxon>
        <taxon>Sphingobacteriia</taxon>
        <taxon>Sphingobacteriales</taxon>
        <taxon>Sphingobacteriaceae</taxon>
        <taxon>Mucilaginibacter</taxon>
    </lineage>
</organism>
<feature type="compositionally biased region" description="Acidic residues" evidence="1">
    <location>
        <begin position="176"/>
        <end position="188"/>
    </location>
</feature>
<evidence type="ECO:0000313" key="2">
    <source>
        <dbReference type="EMBL" id="PJJ83826.1"/>
    </source>
</evidence>
<protein>
    <submittedName>
        <fullName evidence="2">Uncharacterized protein</fullName>
    </submittedName>
</protein>
<name>A0A2H9VSM6_9SPHI</name>
<proteinExistence type="predicted"/>
<dbReference type="Proteomes" id="UP000242687">
    <property type="component" value="Unassembled WGS sequence"/>
</dbReference>
<feature type="compositionally biased region" description="Acidic residues" evidence="1">
    <location>
        <begin position="198"/>
        <end position="207"/>
    </location>
</feature>